<feature type="chain" id="PRO_5042289329" description="TrbM protein" evidence="1">
    <location>
        <begin position="21"/>
        <end position="99"/>
    </location>
</feature>
<evidence type="ECO:0000313" key="3">
    <source>
        <dbReference type="Proteomes" id="UP001220964"/>
    </source>
</evidence>
<evidence type="ECO:0000256" key="1">
    <source>
        <dbReference type="SAM" id="SignalP"/>
    </source>
</evidence>
<dbReference type="Proteomes" id="UP001220964">
    <property type="component" value="Unassembled WGS sequence"/>
</dbReference>
<keyword evidence="3" id="KW-1185">Reference proteome</keyword>
<evidence type="ECO:0008006" key="4">
    <source>
        <dbReference type="Google" id="ProtNLM"/>
    </source>
</evidence>
<sequence length="99" mass="10578">MKKVVVTAAFAVLCSNTALAGTIERACLTSSNAAANPALCGCIQAVADRTLSASDQRMAARFFKDPHMAQEIRQSDNAAHEVFWRKYKTFGATAGKHCG</sequence>
<keyword evidence="1" id="KW-0732">Signal</keyword>
<gene>
    <name evidence="2" type="ORF">P1J78_21595</name>
</gene>
<comment type="caution">
    <text evidence="2">The sequence shown here is derived from an EMBL/GenBank/DDBJ whole genome shotgun (WGS) entry which is preliminary data.</text>
</comment>
<accession>A0AAE3NWJ4</accession>
<dbReference type="AlphaFoldDB" id="A0AAE3NWJ4"/>
<organism evidence="2 3">
    <name type="scientific">Psychromarinibacter sediminicola</name>
    <dbReference type="NCBI Taxonomy" id="3033385"/>
    <lineage>
        <taxon>Bacteria</taxon>
        <taxon>Pseudomonadati</taxon>
        <taxon>Pseudomonadota</taxon>
        <taxon>Alphaproteobacteria</taxon>
        <taxon>Rhodobacterales</taxon>
        <taxon>Paracoccaceae</taxon>
        <taxon>Psychromarinibacter</taxon>
    </lineage>
</organism>
<dbReference type="RefSeq" id="WP_275569454.1">
    <property type="nucleotide sequence ID" value="NZ_JARGYC010000088.1"/>
</dbReference>
<protein>
    <recommendedName>
        <fullName evidence="4">TrbM protein</fullName>
    </recommendedName>
</protein>
<name>A0AAE3NWJ4_9RHOB</name>
<dbReference type="EMBL" id="JARGYC010000088">
    <property type="protein sequence ID" value="MDF0603331.1"/>
    <property type="molecule type" value="Genomic_DNA"/>
</dbReference>
<reference evidence="2" key="1">
    <citation type="submission" date="2023-03" db="EMBL/GenBank/DDBJ databases">
        <title>Multiphase analysis and comparison of six strains from genera Psychromarinibacter, Lutimaribacter, and Maritimibacter, including a novel species: Psychromarinibacter sediminicola sp. nov.</title>
        <authorList>
            <person name="Wang Y.-H."/>
            <person name="Ye M.-Q."/>
            <person name="Du Z.-J."/>
        </authorList>
    </citation>
    <scope>NUCLEOTIDE SEQUENCE</scope>
    <source>
        <strain evidence="2">C21-152</strain>
    </source>
</reference>
<feature type="signal peptide" evidence="1">
    <location>
        <begin position="1"/>
        <end position="20"/>
    </location>
</feature>
<evidence type="ECO:0000313" key="2">
    <source>
        <dbReference type="EMBL" id="MDF0603331.1"/>
    </source>
</evidence>
<proteinExistence type="predicted"/>